<dbReference type="Proteomes" id="UP000003327">
    <property type="component" value="Unassembled WGS sequence"/>
</dbReference>
<accession>C9MQ03</accession>
<evidence type="ECO:0008006" key="3">
    <source>
        <dbReference type="Google" id="ProtNLM"/>
    </source>
</evidence>
<dbReference type="eggNOG" id="ENOG502ZKEV">
    <property type="taxonomic scope" value="Bacteria"/>
</dbReference>
<dbReference type="InterPro" id="IPR029044">
    <property type="entry name" value="Nucleotide-diphossugar_trans"/>
</dbReference>
<dbReference type="STRING" id="649761.HMPREF0973_01702"/>
<name>C9MQ03_9BACT</name>
<dbReference type="Gene3D" id="3.90.550.10">
    <property type="entry name" value="Spore Coat Polysaccharide Biosynthesis Protein SpsA, Chain A"/>
    <property type="match status" value="1"/>
</dbReference>
<dbReference type="AlphaFoldDB" id="C9MQ03"/>
<dbReference type="SUPFAM" id="SSF53448">
    <property type="entry name" value="Nucleotide-diphospho-sugar transferases"/>
    <property type="match status" value="1"/>
</dbReference>
<organism evidence="1 2">
    <name type="scientific">Prevotella veroralis F0319</name>
    <dbReference type="NCBI Taxonomy" id="649761"/>
    <lineage>
        <taxon>Bacteria</taxon>
        <taxon>Pseudomonadati</taxon>
        <taxon>Bacteroidota</taxon>
        <taxon>Bacteroidia</taxon>
        <taxon>Bacteroidales</taxon>
        <taxon>Prevotellaceae</taxon>
        <taxon>Prevotella</taxon>
    </lineage>
</organism>
<evidence type="ECO:0000313" key="2">
    <source>
        <dbReference type="Proteomes" id="UP000003327"/>
    </source>
</evidence>
<gene>
    <name evidence="1" type="ORF">HMPREF0973_01702</name>
</gene>
<dbReference type="EMBL" id="ACVA01000036">
    <property type="protein sequence ID" value="EEX18506.1"/>
    <property type="molecule type" value="Genomic_DNA"/>
</dbReference>
<proteinExistence type="predicted"/>
<dbReference type="RefSeq" id="WP_004383372.1">
    <property type="nucleotide sequence ID" value="NZ_GG698714.1"/>
</dbReference>
<comment type="caution">
    <text evidence="1">The sequence shown here is derived from an EMBL/GenBank/DDBJ whole genome shotgun (WGS) entry which is preliminary data.</text>
</comment>
<dbReference type="HOGENOM" id="CLU_2570983_0_0_10"/>
<keyword evidence="2" id="KW-1185">Reference proteome</keyword>
<dbReference type="OrthoDB" id="9803871at2"/>
<protein>
    <recommendedName>
        <fullName evidence="3">MobA-like NTP transferase domain-containing protein</fullName>
    </recommendedName>
</protein>
<reference evidence="1 2" key="1">
    <citation type="submission" date="2009-09" db="EMBL/GenBank/DDBJ databases">
        <authorList>
            <person name="Weinstock G."/>
            <person name="Sodergren E."/>
            <person name="Clifton S."/>
            <person name="Fulton L."/>
            <person name="Fulton B."/>
            <person name="Courtney L."/>
            <person name="Fronick C."/>
            <person name="Harrison M."/>
            <person name="Strong C."/>
            <person name="Farmer C."/>
            <person name="Delahaunty K."/>
            <person name="Markovic C."/>
            <person name="Hall O."/>
            <person name="Minx P."/>
            <person name="Tomlinson C."/>
            <person name="Mitreva M."/>
            <person name="Nelson J."/>
            <person name="Hou S."/>
            <person name="Wollam A."/>
            <person name="Pepin K.H."/>
            <person name="Johnson M."/>
            <person name="Bhonagiri V."/>
            <person name="Nash W.E."/>
            <person name="Warren W."/>
            <person name="Chinwalla A."/>
            <person name="Mardis E.R."/>
            <person name="Wilson R.K."/>
        </authorList>
    </citation>
    <scope>NUCLEOTIDE SEQUENCE [LARGE SCALE GENOMIC DNA]</scope>
    <source>
        <strain evidence="1 2">F0319</strain>
    </source>
</reference>
<sequence length="81" mass="9559">MEKTCLLERILLILEEYGFSNILIVVGYQKHLFTKFVNKNVRLIDNQEYEFTSSMGSLAVVEPYIKEDFLLIESDTFFEKN</sequence>
<evidence type="ECO:0000313" key="1">
    <source>
        <dbReference type="EMBL" id="EEX18506.1"/>
    </source>
</evidence>